<accession>W7TQQ0</accession>
<keyword evidence="2" id="KW-0472">Membrane</keyword>
<feature type="compositionally biased region" description="Basic and acidic residues" evidence="1">
    <location>
        <begin position="214"/>
        <end position="225"/>
    </location>
</feature>
<feature type="region of interest" description="Disordered" evidence="1">
    <location>
        <begin position="208"/>
        <end position="235"/>
    </location>
</feature>
<dbReference type="EMBL" id="AZIL01002098">
    <property type="protein sequence ID" value="EWM22751.1"/>
    <property type="molecule type" value="Genomic_DNA"/>
</dbReference>
<keyword evidence="2" id="KW-0812">Transmembrane</keyword>
<evidence type="ECO:0000313" key="3">
    <source>
        <dbReference type="EMBL" id="EWM22751.1"/>
    </source>
</evidence>
<evidence type="ECO:0000256" key="2">
    <source>
        <dbReference type="SAM" id="Phobius"/>
    </source>
</evidence>
<dbReference type="AlphaFoldDB" id="W7TQQ0"/>
<feature type="region of interest" description="Disordered" evidence="1">
    <location>
        <begin position="105"/>
        <end position="155"/>
    </location>
</feature>
<keyword evidence="4" id="KW-1185">Reference proteome</keyword>
<comment type="caution">
    <text evidence="3">The sequence shown here is derived from an EMBL/GenBank/DDBJ whole genome shotgun (WGS) entry which is preliminary data.</text>
</comment>
<organism evidence="3 4">
    <name type="scientific">Nannochloropsis gaditana</name>
    <dbReference type="NCBI Taxonomy" id="72520"/>
    <lineage>
        <taxon>Eukaryota</taxon>
        <taxon>Sar</taxon>
        <taxon>Stramenopiles</taxon>
        <taxon>Ochrophyta</taxon>
        <taxon>Eustigmatophyceae</taxon>
        <taxon>Eustigmatales</taxon>
        <taxon>Monodopsidaceae</taxon>
        <taxon>Nannochloropsis</taxon>
    </lineage>
</organism>
<evidence type="ECO:0000256" key="1">
    <source>
        <dbReference type="SAM" id="MobiDB-lite"/>
    </source>
</evidence>
<feature type="compositionally biased region" description="Low complexity" evidence="1">
    <location>
        <begin position="119"/>
        <end position="136"/>
    </location>
</feature>
<protein>
    <submittedName>
        <fullName evidence="3">Uncharacterized protein</fullName>
    </submittedName>
</protein>
<dbReference type="Proteomes" id="UP000019335">
    <property type="component" value="Unassembled WGS sequence"/>
</dbReference>
<feature type="transmembrane region" description="Helical" evidence="2">
    <location>
        <begin position="46"/>
        <end position="66"/>
    </location>
</feature>
<evidence type="ECO:0000313" key="4">
    <source>
        <dbReference type="Proteomes" id="UP000019335"/>
    </source>
</evidence>
<sequence>MWSSQHNSSMRRRAHVSRPASSLLDERVNLQSYDHSKTFSARCKHVICMNFLIFLVLCICSGIFTFQANISSTSRRVHKQYTEDRSNKVSSTSLFRSSNWRLRRLSPEETGKRRRQKSYKSSSTSEPSSSQLPVSSTHVPQRPPPRFIPGTLPQSKDISTAPLAAKFAALDDASASAERSEGVRTAPMTKSNRDIKKVSGRKKLLNSLTSSIDARSETDASEVHTGEAQMTSAPPPVEMKEEEPLFTHEDVVPIQCTSHEMSRTMDFAISQVEDGDVNCVDATDSEEHLLSVEDVAMQAPDEYTSGEALASPHSPSSLCPLASSWIGSGNGPQREDKHVSESFELPSEAIRDAVTAGEILEILESTTELEEVDIPESGSASVRDPLDYIPPFALEEIACVDMISWNA</sequence>
<feature type="region of interest" description="Disordered" evidence="1">
    <location>
        <begin position="175"/>
        <end position="196"/>
    </location>
</feature>
<reference evidence="3 4" key="1">
    <citation type="journal article" date="2014" name="Mol. Plant">
        <title>Chromosome Scale Genome Assembly and Transcriptome Profiling of Nannochloropsis gaditana in Nitrogen Depletion.</title>
        <authorList>
            <person name="Corteggiani Carpinelli E."/>
            <person name="Telatin A."/>
            <person name="Vitulo N."/>
            <person name="Forcato C."/>
            <person name="D'Angelo M."/>
            <person name="Schiavon R."/>
            <person name="Vezzi A."/>
            <person name="Giacometti G.M."/>
            <person name="Morosinotto T."/>
            <person name="Valle G."/>
        </authorList>
    </citation>
    <scope>NUCLEOTIDE SEQUENCE [LARGE SCALE GENOMIC DNA]</scope>
    <source>
        <strain evidence="3 4">B-31</strain>
    </source>
</reference>
<name>W7TQQ0_9STRA</name>
<keyword evidence="2" id="KW-1133">Transmembrane helix</keyword>
<proteinExistence type="predicted"/>
<gene>
    <name evidence="3" type="ORF">Naga_100143g4</name>
</gene>